<dbReference type="PANTHER" id="PTHR35861">
    <property type="match status" value="1"/>
</dbReference>
<protein>
    <submittedName>
        <fullName evidence="1">Putative tail sheath protein</fullName>
    </submittedName>
</protein>
<gene>
    <name evidence="1" type="ORF">P10VF_089</name>
</gene>
<dbReference type="InterPro" id="IPR052042">
    <property type="entry name" value="Tail_sheath_structural"/>
</dbReference>
<name>A0A076YKJ9_9CAUD</name>
<evidence type="ECO:0000313" key="1">
    <source>
        <dbReference type="EMBL" id="AIK68302.1"/>
    </source>
</evidence>
<dbReference type="GeneID" id="22109638"/>
<dbReference type="RefSeq" id="YP_009099828.1">
    <property type="nucleotide sequence ID" value="NC_025429.1"/>
</dbReference>
<sequence length="839" mass="91577">MSLYQSPGVYPREIDATLIAAAAFARAGGFAGWFSWGPVDEALLKADEPDLKATYWKPNDLNYKDWFLAAEYLNESGGLRVSRVIGDGAKNAIIGGLGTGLTVDFNAINGEVTSVAINQDGVNYSVGDIVEIDEGTINAEVRIEAVDSTGAATELALLSNGTGYVTSSDVDTIARTSFLVKNDYDFQDGSTELPPVIAKYPGSLGNSVGASILRASEFYGSFYQDRFIVPPAADMAVFISDQITNGITSVAYTLPSVFVGSKDVVVTFGGAEIREGTTAGKWSVTRDGDDVITSNVLTLHTDLENFNAPVQVADTYQLVNASNLDLFSAIVFADNVRLTSRFNSTDLLPKGFFDINPETKVLSVGSSFARLSGDGVTKTFIVNTLDTVAATDFLVYVGSTKFASAALPNIGTMKVGVVAVTGGYQITFPDEFTPIVGVSNIVVKWNFDKNVKVHLGIPNSAIPLRTFTNQTEVHAVIFDSTGLITGEKDSVIEPYSFLSLTDPEARKEDGSSNYYVRAINDLSDYIRIPKALTQFGEWKLAGGTDGSAPTAQQYINAFEIFRNKEDYEVTYLVDPVVDLATALALQDIAESRGDCVSFLGYPMSATVNNKGFELRDVKAFDANLVSSSYIHKNPTWIYIYDRYNGKNRWIPTTGTDAGMYAKTHNDINMWNVAAGYNRGFYRRALKASWLPKEPERDELNANKINVVIREKGVGILLLSALTGLRKQSMFEDMNVRFLSIYIKKLAVDALKFVLQELNDNVTRAQVRNALNPLLALIKADRGLQRYSVKCDDENNTKEVIRQKILKADMYLEPTGLVKGVDLRMIYTPAGISFEEVAAA</sequence>
<dbReference type="OrthoDB" id="879at10239"/>
<reference evidence="1 2" key="1">
    <citation type="submission" date="2014-07" db="EMBL/GenBank/DDBJ databases">
        <title>Isolation and characterization of Rhizobium leguminosarum phages from western Canadian soils and complete genome sequences of rhizobiophages vB_RleS_L338C and vB_RleM_P10VF.</title>
        <authorList>
            <person name="Restrepo-Cordoba M."/>
            <person name="Halmillawewa A.P."/>
            <person name="Perry B."/>
            <person name="Hynes M.F."/>
            <person name="Yost C.K."/>
        </authorList>
    </citation>
    <scope>NUCLEOTIDE SEQUENCE [LARGE SCALE GENOMIC DNA]</scope>
</reference>
<proteinExistence type="predicted"/>
<dbReference type="KEGG" id="vg:22109638"/>
<dbReference type="PANTHER" id="PTHR35861:SF2">
    <property type="entry name" value="FELS-2 PROPHAGE PROTEIN"/>
    <property type="match status" value="1"/>
</dbReference>
<dbReference type="Gene3D" id="3.40.50.11780">
    <property type="match status" value="2"/>
</dbReference>
<accession>A0A076YKJ9</accession>
<evidence type="ECO:0000313" key="2">
    <source>
        <dbReference type="Proteomes" id="UP000204140"/>
    </source>
</evidence>
<organism evidence="1 2">
    <name type="scientific">Rhizobium phage vB_RleM_P10VF</name>
    <dbReference type="NCBI Taxonomy" id="1527770"/>
    <lineage>
        <taxon>Viruses</taxon>
        <taxon>Duplodnaviria</taxon>
        <taxon>Heunggongvirae</taxon>
        <taxon>Uroviricota</taxon>
        <taxon>Caudoviricetes</taxon>
        <taxon>Pootjesviridae</taxon>
        <taxon>Innesvirus</taxon>
        <taxon>Innesvirus P10VF</taxon>
    </lineage>
</organism>
<dbReference type="Proteomes" id="UP000204140">
    <property type="component" value="Segment"/>
</dbReference>
<dbReference type="EMBL" id="KM199770">
    <property type="protein sequence ID" value="AIK68302.1"/>
    <property type="molecule type" value="Genomic_DNA"/>
</dbReference>
<keyword evidence="2" id="KW-1185">Reference proteome</keyword>